<feature type="domain" description="DUF4484" evidence="2">
    <location>
        <begin position="415"/>
        <end position="527"/>
    </location>
</feature>
<name>A0A9P4HUE1_9PEZI</name>
<dbReference type="Proteomes" id="UP000799776">
    <property type="component" value="Unassembled WGS sequence"/>
</dbReference>
<dbReference type="OrthoDB" id="2152680at2759"/>
<dbReference type="Pfam" id="PF09804">
    <property type="entry name" value="DENND11"/>
    <property type="match status" value="1"/>
</dbReference>
<dbReference type="AlphaFoldDB" id="A0A9P4HUE1"/>
<feature type="region of interest" description="Disordered" evidence="1">
    <location>
        <begin position="143"/>
        <end position="163"/>
    </location>
</feature>
<gene>
    <name evidence="3" type="ORF">K490DRAFT_75097</name>
</gene>
<dbReference type="InterPro" id="IPR018626">
    <property type="entry name" value="LCHN/Anr2"/>
</dbReference>
<feature type="region of interest" description="Disordered" evidence="1">
    <location>
        <begin position="359"/>
        <end position="414"/>
    </location>
</feature>
<reference evidence="3" key="1">
    <citation type="journal article" date="2020" name="Stud. Mycol.">
        <title>101 Dothideomycetes genomes: a test case for predicting lifestyles and emergence of pathogens.</title>
        <authorList>
            <person name="Haridas S."/>
            <person name="Albert R."/>
            <person name="Binder M."/>
            <person name="Bloem J."/>
            <person name="Labutti K."/>
            <person name="Salamov A."/>
            <person name="Andreopoulos B."/>
            <person name="Baker S."/>
            <person name="Barry K."/>
            <person name="Bills G."/>
            <person name="Bluhm B."/>
            <person name="Cannon C."/>
            <person name="Castanera R."/>
            <person name="Culley D."/>
            <person name="Daum C."/>
            <person name="Ezra D."/>
            <person name="Gonzalez J."/>
            <person name="Henrissat B."/>
            <person name="Kuo A."/>
            <person name="Liang C."/>
            <person name="Lipzen A."/>
            <person name="Lutzoni F."/>
            <person name="Magnuson J."/>
            <person name="Mondo S."/>
            <person name="Nolan M."/>
            <person name="Ohm R."/>
            <person name="Pangilinan J."/>
            <person name="Park H.-J."/>
            <person name="Ramirez L."/>
            <person name="Alfaro M."/>
            <person name="Sun H."/>
            <person name="Tritt A."/>
            <person name="Yoshinaga Y."/>
            <person name="Zwiers L.-H."/>
            <person name="Turgeon B."/>
            <person name="Goodwin S."/>
            <person name="Spatafora J."/>
            <person name="Crous P."/>
            <person name="Grigoriev I."/>
        </authorList>
    </citation>
    <scope>NUCLEOTIDE SEQUENCE</scope>
    <source>
        <strain evidence="3">CBS 121410</strain>
    </source>
</reference>
<dbReference type="PANTHER" id="PTHR28153">
    <property type="entry name" value="PROTEIN, PUTATIVE-RELATED"/>
    <property type="match status" value="1"/>
</dbReference>
<dbReference type="GO" id="GO:0005811">
    <property type="term" value="C:lipid droplet"/>
    <property type="evidence" value="ECO:0007669"/>
    <property type="project" value="TreeGrafter"/>
</dbReference>
<dbReference type="InterPro" id="IPR028115">
    <property type="entry name" value="DUF4484"/>
</dbReference>
<feature type="region of interest" description="Disordered" evidence="1">
    <location>
        <begin position="321"/>
        <end position="340"/>
    </location>
</feature>
<feature type="domain" description="DUF4484" evidence="2">
    <location>
        <begin position="535"/>
        <end position="588"/>
    </location>
</feature>
<organism evidence="3 4">
    <name type="scientific">Saccharata proteae CBS 121410</name>
    <dbReference type="NCBI Taxonomy" id="1314787"/>
    <lineage>
        <taxon>Eukaryota</taxon>
        <taxon>Fungi</taxon>
        <taxon>Dikarya</taxon>
        <taxon>Ascomycota</taxon>
        <taxon>Pezizomycotina</taxon>
        <taxon>Dothideomycetes</taxon>
        <taxon>Dothideomycetes incertae sedis</taxon>
        <taxon>Botryosphaeriales</taxon>
        <taxon>Saccharataceae</taxon>
        <taxon>Saccharata</taxon>
    </lineage>
</organism>
<dbReference type="Pfam" id="PF14831">
    <property type="entry name" value="DUF4484"/>
    <property type="match status" value="2"/>
</dbReference>
<dbReference type="EMBL" id="ML978730">
    <property type="protein sequence ID" value="KAF2085460.1"/>
    <property type="molecule type" value="Genomic_DNA"/>
</dbReference>
<keyword evidence="4" id="KW-1185">Reference proteome</keyword>
<proteinExistence type="predicted"/>
<comment type="caution">
    <text evidence="3">The sequence shown here is derived from an EMBL/GenBank/DDBJ whole genome shotgun (WGS) entry which is preliminary data.</text>
</comment>
<evidence type="ECO:0000259" key="2">
    <source>
        <dbReference type="Pfam" id="PF14831"/>
    </source>
</evidence>
<evidence type="ECO:0000313" key="4">
    <source>
        <dbReference type="Proteomes" id="UP000799776"/>
    </source>
</evidence>
<dbReference type="PANTHER" id="PTHR28153:SF1">
    <property type="entry name" value="DUF4484 DOMAIN-CONTAINING PROTEIN"/>
    <property type="match status" value="1"/>
</dbReference>
<protein>
    <recommendedName>
        <fullName evidence="2">DUF4484 domain-containing protein</fullName>
    </recommendedName>
</protein>
<evidence type="ECO:0000256" key="1">
    <source>
        <dbReference type="SAM" id="MobiDB-lite"/>
    </source>
</evidence>
<accession>A0A9P4HUE1</accession>
<evidence type="ECO:0000313" key="3">
    <source>
        <dbReference type="EMBL" id="KAF2085460.1"/>
    </source>
</evidence>
<dbReference type="InterPro" id="IPR053056">
    <property type="entry name" value="Lipid_Metab_Assoc_Protein"/>
</dbReference>
<sequence length="588" mass="65100">MSATDATAHQDLPPLAALFLIKFDLKVGYTIAWKRSVDGLDLDRAAVDFKSLPSGLHTVQEDLVYFVHEQYVGLSAFVRGPASEEERNAHFVAVGILVPVSHGRLGRGWLHAQKLREHARILASDEGQTAILEAYWEEHVSNDKADAESPEGSPAMSGKSTGLTSLTDLRPSQDFLGAMHPALSIMTYIDTFGPLIFPLQRAALLRKRVLFLTSAPVRLACEFVYDLCILSSIPSSVDEVLPEGCENLCRLRSLFAIGVHDIPFLQEDANKYNAEPPVTAEDSDSEPEDWSPGWAACTTDGILASKSNLYDVIVELPAAQEHTPQTRRWPKAKHADGTEIKATQRDLRRFRILHHELKKMHRRTQIDQEDSPESTAEPYHDDEDENDSSPLLSPQDRNESNNTTDDEELDTNALVEPMTWSALAYTGFMWWASAGERDSTLSEEADRDRALLGDMSDFIAMSPHPQPRDTNANTNSGINAVEDATMAQSWYAGAAAPHTALIAYFHRLTGEMFNTLADVVEGVDEAVEAGEGVVDDMVRVHGEDVTRMGLDVWSEADRAFVRDVLELYWGRRAEVHGASVECCGIKIC</sequence>